<accession>A0AAW1W9K7</accession>
<proteinExistence type="predicted"/>
<evidence type="ECO:0000256" key="1">
    <source>
        <dbReference type="SAM" id="MobiDB-lite"/>
    </source>
</evidence>
<sequence length="154" mass="17772">MSCLIPRSDDKLPTSPKKGWKQLRRIFKSFKNSDDYYSDYYQYHVHYDDYMKQRRSSRATKSPPVEAPNVDHQAAAAGRGATSFGLATARERAHVHCSKDEHRAGDRNGLGDNHENGERVDADCEEFIERFRDGWKLEKQKSADEFWAMLARSA</sequence>
<dbReference type="AlphaFoldDB" id="A0AAW1W9K7"/>
<evidence type="ECO:0000313" key="3">
    <source>
        <dbReference type="Proteomes" id="UP001457282"/>
    </source>
</evidence>
<feature type="region of interest" description="Disordered" evidence="1">
    <location>
        <begin position="95"/>
        <end position="117"/>
    </location>
</feature>
<name>A0AAW1W9K7_RUBAR</name>
<dbReference type="EMBL" id="JBEDUW010000006">
    <property type="protein sequence ID" value="KAK9919950.1"/>
    <property type="molecule type" value="Genomic_DNA"/>
</dbReference>
<evidence type="ECO:0000313" key="2">
    <source>
        <dbReference type="EMBL" id="KAK9919950.1"/>
    </source>
</evidence>
<feature type="compositionally biased region" description="Basic and acidic residues" evidence="1">
    <location>
        <begin position="95"/>
        <end position="106"/>
    </location>
</feature>
<reference evidence="2 3" key="1">
    <citation type="journal article" date="2023" name="G3 (Bethesda)">
        <title>A chromosome-length genome assembly and annotation of blackberry (Rubus argutus, cv. 'Hillquist').</title>
        <authorList>
            <person name="Bruna T."/>
            <person name="Aryal R."/>
            <person name="Dudchenko O."/>
            <person name="Sargent D.J."/>
            <person name="Mead D."/>
            <person name="Buti M."/>
            <person name="Cavallini A."/>
            <person name="Hytonen T."/>
            <person name="Andres J."/>
            <person name="Pham M."/>
            <person name="Weisz D."/>
            <person name="Mascagni F."/>
            <person name="Usai G."/>
            <person name="Natali L."/>
            <person name="Bassil N."/>
            <person name="Fernandez G.E."/>
            <person name="Lomsadze A."/>
            <person name="Armour M."/>
            <person name="Olukolu B."/>
            <person name="Poorten T."/>
            <person name="Britton C."/>
            <person name="Davik J."/>
            <person name="Ashrafi H."/>
            <person name="Aiden E.L."/>
            <person name="Borodovsky M."/>
            <person name="Worthington M."/>
        </authorList>
    </citation>
    <scope>NUCLEOTIDE SEQUENCE [LARGE SCALE GENOMIC DNA]</scope>
    <source>
        <strain evidence="2">PI 553951</strain>
    </source>
</reference>
<comment type="caution">
    <text evidence="2">The sequence shown here is derived from an EMBL/GenBank/DDBJ whole genome shotgun (WGS) entry which is preliminary data.</text>
</comment>
<dbReference type="InterPro" id="IPR008480">
    <property type="entry name" value="DUF761_pln"/>
</dbReference>
<dbReference type="Pfam" id="PF05553">
    <property type="entry name" value="DUF761"/>
    <property type="match status" value="1"/>
</dbReference>
<keyword evidence="3" id="KW-1185">Reference proteome</keyword>
<organism evidence="2 3">
    <name type="scientific">Rubus argutus</name>
    <name type="common">Southern blackberry</name>
    <dbReference type="NCBI Taxonomy" id="59490"/>
    <lineage>
        <taxon>Eukaryota</taxon>
        <taxon>Viridiplantae</taxon>
        <taxon>Streptophyta</taxon>
        <taxon>Embryophyta</taxon>
        <taxon>Tracheophyta</taxon>
        <taxon>Spermatophyta</taxon>
        <taxon>Magnoliopsida</taxon>
        <taxon>eudicotyledons</taxon>
        <taxon>Gunneridae</taxon>
        <taxon>Pentapetalae</taxon>
        <taxon>rosids</taxon>
        <taxon>fabids</taxon>
        <taxon>Rosales</taxon>
        <taxon>Rosaceae</taxon>
        <taxon>Rosoideae</taxon>
        <taxon>Rosoideae incertae sedis</taxon>
        <taxon>Rubus</taxon>
    </lineage>
</organism>
<gene>
    <name evidence="2" type="ORF">M0R45_028522</name>
</gene>
<protein>
    <submittedName>
        <fullName evidence="2">Uncharacterized protein</fullName>
    </submittedName>
</protein>
<dbReference type="Proteomes" id="UP001457282">
    <property type="component" value="Unassembled WGS sequence"/>
</dbReference>